<accession>A0ACC3AHS9</accession>
<gene>
    <name evidence="1" type="ORF">H2198_001105</name>
</gene>
<protein>
    <submittedName>
        <fullName evidence="1">Uncharacterized protein</fullName>
    </submittedName>
</protein>
<dbReference type="EMBL" id="JAPDRQ010000012">
    <property type="protein sequence ID" value="KAJ9662877.1"/>
    <property type="molecule type" value="Genomic_DNA"/>
</dbReference>
<organism evidence="1 2">
    <name type="scientific">Neophaeococcomyces mojaviensis</name>
    <dbReference type="NCBI Taxonomy" id="3383035"/>
    <lineage>
        <taxon>Eukaryota</taxon>
        <taxon>Fungi</taxon>
        <taxon>Dikarya</taxon>
        <taxon>Ascomycota</taxon>
        <taxon>Pezizomycotina</taxon>
        <taxon>Eurotiomycetes</taxon>
        <taxon>Chaetothyriomycetidae</taxon>
        <taxon>Chaetothyriales</taxon>
        <taxon>Chaetothyriales incertae sedis</taxon>
        <taxon>Neophaeococcomyces</taxon>
    </lineage>
</organism>
<name>A0ACC3AHS9_9EURO</name>
<keyword evidence="2" id="KW-1185">Reference proteome</keyword>
<dbReference type="Proteomes" id="UP001172386">
    <property type="component" value="Unassembled WGS sequence"/>
</dbReference>
<proteinExistence type="predicted"/>
<evidence type="ECO:0000313" key="1">
    <source>
        <dbReference type="EMBL" id="KAJ9662877.1"/>
    </source>
</evidence>
<comment type="caution">
    <text evidence="1">The sequence shown here is derived from an EMBL/GenBank/DDBJ whole genome shotgun (WGS) entry which is preliminary data.</text>
</comment>
<reference evidence="1" key="1">
    <citation type="submission" date="2022-10" db="EMBL/GenBank/DDBJ databases">
        <title>Culturing micro-colonial fungi from biological soil crusts in the Mojave desert and describing Neophaeococcomyces mojavensis, and introducing the new genera and species Taxawa tesnikishii.</title>
        <authorList>
            <person name="Kurbessoian T."/>
            <person name="Stajich J.E."/>
        </authorList>
    </citation>
    <scope>NUCLEOTIDE SEQUENCE</scope>
    <source>
        <strain evidence="1">JES_112</strain>
    </source>
</reference>
<evidence type="ECO:0000313" key="2">
    <source>
        <dbReference type="Proteomes" id="UP001172386"/>
    </source>
</evidence>
<sequence>MPSNKSRLYIALYVRGGQPKMAGKEDTYHWALIVGPKVETKESRGKRYHAKERFKQGEEGSEWYFEEVDIPVAPANMILVRILVAKTEDESRLAKILRETTIRQGEPGWNCVSWVKEALERLEKDGKVLGTSMTDWGKVRDTAMDYCQKKKDEHRFDDKGSFDMRRVATYDLIESKETIP</sequence>